<accession>A0AB36E2N7</accession>
<evidence type="ECO:0000313" key="1">
    <source>
        <dbReference type="EMBL" id="OBX10413.1"/>
    </source>
</evidence>
<dbReference type="RefSeq" id="WP_066421736.1">
    <property type="nucleotide sequence ID" value="NZ_CP103875.1"/>
</dbReference>
<gene>
    <name evidence="1" type="ORF">QV09_05535</name>
</gene>
<name>A0AB36E2N7_9PAST</name>
<dbReference type="EMBL" id="JTJU01000028">
    <property type="protein sequence ID" value="OBX10413.1"/>
    <property type="molecule type" value="Genomic_DNA"/>
</dbReference>
<proteinExistence type="predicted"/>
<evidence type="ECO:0000313" key="2">
    <source>
        <dbReference type="Proteomes" id="UP000092527"/>
    </source>
</evidence>
<reference evidence="1 2" key="1">
    <citation type="submission" date="2014-11" db="EMBL/GenBank/DDBJ databases">
        <title>Pan-genome of Gallibacterium spp.</title>
        <authorList>
            <person name="Kudirkiene E."/>
            <person name="Bojesen A.M."/>
        </authorList>
    </citation>
    <scope>NUCLEOTIDE SEQUENCE [LARGE SCALE GENOMIC DNA]</scope>
    <source>
        <strain evidence="1 2">18469/18</strain>
    </source>
</reference>
<evidence type="ECO:0008006" key="3">
    <source>
        <dbReference type="Google" id="ProtNLM"/>
    </source>
</evidence>
<organism evidence="1 2">
    <name type="scientific">Gallibacterium salpingitidis</name>
    <dbReference type="NCBI Taxonomy" id="505341"/>
    <lineage>
        <taxon>Bacteria</taxon>
        <taxon>Pseudomonadati</taxon>
        <taxon>Pseudomonadota</taxon>
        <taxon>Gammaproteobacteria</taxon>
        <taxon>Pasteurellales</taxon>
        <taxon>Pasteurellaceae</taxon>
        <taxon>Gallibacterium</taxon>
    </lineage>
</organism>
<dbReference type="Proteomes" id="UP000092527">
    <property type="component" value="Unassembled WGS sequence"/>
</dbReference>
<dbReference type="InterPro" id="IPR054440">
    <property type="entry name" value="Gp32-like"/>
</dbReference>
<dbReference type="Pfam" id="PF22764">
    <property type="entry name" value="E217_Gp32"/>
    <property type="match status" value="1"/>
</dbReference>
<dbReference type="AlphaFoldDB" id="A0AB36E2N7"/>
<sequence length="147" mass="16208">MRTNTQKTLTSANSILMLRSSGFNDNWVNMEQYAADNAFDFGQGSIAETAMGVDGVQSGGFTPYEVDLNIHLQANSPSRDYMDSAINYFNNQQEVAPFEVSCEIPSIKKRYQASGFLTQVSAATNAKKLLESATYTLKIVIKSIEDI</sequence>
<protein>
    <recommendedName>
        <fullName evidence="3">Phage tail protein</fullName>
    </recommendedName>
</protein>
<comment type="caution">
    <text evidence="1">The sequence shown here is derived from an EMBL/GenBank/DDBJ whole genome shotgun (WGS) entry which is preliminary data.</text>
</comment>